<sequence length="225" mass="26627">MINKKILMLFLLISAEPCYSQSAFREGQGMWLMFFNRTQLTEKWSIHSEIQDRAYDLSHKNEQLLIRAGMNYHLKKNLWLTGGYGYIESYSLAGDQLPTVSEHRVWQQGLYYHNLGRLFIEHRGRLEQRFVGDNYRDRVRYRLMINIPLNKSSMQANTVFISTYNEIFYHLEKNPYDRNRFYTAVGYQFNKAVNLQTGWLAQDFNGKTKGYLQLALFANLFLDGS</sequence>
<dbReference type="Proteomes" id="UP001595818">
    <property type="component" value="Unassembled WGS sequence"/>
</dbReference>
<organism evidence="1 2">
    <name type="scientific">Negadavirga shengliensis</name>
    <dbReference type="NCBI Taxonomy" id="1389218"/>
    <lineage>
        <taxon>Bacteria</taxon>
        <taxon>Pseudomonadati</taxon>
        <taxon>Bacteroidota</taxon>
        <taxon>Cytophagia</taxon>
        <taxon>Cytophagales</taxon>
        <taxon>Cyclobacteriaceae</taxon>
        <taxon>Negadavirga</taxon>
    </lineage>
</organism>
<gene>
    <name evidence="1" type="ORF">ACFPFU_09235</name>
</gene>
<dbReference type="RefSeq" id="WP_377063742.1">
    <property type="nucleotide sequence ID" value="NZ_JBHSJJ010000004.1"/>
</dbReference>
<protein>
    <submittedName>
        <fullName evidence="1">DUF2490 domain-containing protein</fullName>
    </submittedName>
</protein>
<comment type="caution">
    <text evidence="1">The sequence shown here is derived from an EMBL/GenBank/DDBJ whole genome shotgun (WGS) entry which is preliminary data.</text>
</comment>
<name>A0ABV9T073_9BACT</name>
<evidence type="ECO:0000313" key="2">
    <source>
        <dbReference type="Proteomes" id="UP001595818"/>
    </source>
</evidence>
<dbReference type="EMBL" id="JBHSJJ010000004">
    <property type="protein sequence ID" value="MFC4871868.1"/>
    <property type="molecule type" value="Genomic_DNA"/>
</dbReference>
<dbReference type="InterPro" id="IPR019619">
    <property type="entry name" value="DUF2490"/>
</dbReference>
<reference evidence="2" key="1">
    <citation type="journal article" date="2019" name="Int. J. Syst. Evol. Microbiol.">
        <title>The Global Catalogue of Microorganisms (GCM) 10K type strain sequencing project: providing services to taxonomists for standard genome sequencing and annotation.</title>
        <authorList>
            <consortium name="The Broad Institute Genomics Platform"/>
            <consortium name="The Broad Institute Genome Sequencing Center for Infectious Disease"/>
            <person name="Wu L."/>
            <person name="Ma J."/>
        </authorList>
    </citation>
    <scope>NUCLEOTIDE SEQUENCE [LARGE SCALE GENOMIC DNA]</scope>
    <source>
        <strain evidence="2">CGMCC 4.7466</strain>
    </source>
</reference>
<dbReference type="Pfam" id="PF10677">
    <property type="entry name" value="DUF2490"/>
    <property type="match status" value="1"/>
</dbReference>
<keyword evidence="2" id="KW-1185">Reference proteome</keyword>
<proteinExistence type="predicted"/>
<evidence type="ECO:0000313" key="1">
    <source>
        <dbReference type="EMBL" id="MFC4871868.1"/>
    </source>
</evidence>
<accession>A0ABV9T073</accession>